<keyword evidence="3" id="KW-1185">Reference proteome</keyword>
<feature type="domain" description="Methyltransferase" evidence="1">
    <location>
        <begin position="51"/>
        <end position="147"/>
    </location>
</feature>
<organism evidence="2 3">
    <name type="scientific">Pendulispora rubella</name>
    <dbReference type="NCBI Taxonomy" id="2741070"/>
    <lineage>
        <taxon>Bacteria</taxon>
        <taxon>Pseudomonadati</taxon>
        <taxon>Myxococcota</taxon>
        <taxon>Myxococcia</taxon>
        <taxon>Myxococcales</taxon>
        <taxon>Sorangiineae</taxon>
        <taxon>Pendulisporaceae</taxon>
        <taxon>Pendulispora</taxon>
    </lineage>
</organism>
<dbReference type="Gene3D" id="3.40.50.150">
    <property type="entry name" value="Vaccinia Virus protein VP39"/>
    <property type="match status" value="1"/>
</dbReference>
<gene>
    <name evidence="2" type="ORF">LVJ94_23265</name>
</gene>
<dbReference type="GO" id="GO:0008168">
    <property type="term" value="F:methyltransferase activity"/>
    <property type="evidence" value="ECO:0007669"/>
    <property type="project" value="UniProtKB-KW"/>
</dbReference>
<evidence type="ECO:0000313" key="2">
    <source>
        <dbReference type="EMBL" id="WXB10133.1"/>
    </source>
</evidence>
<evidence type="ECO:0000259" key="1">
    <source>
        <dbReference type="Pfam" id="PF13649"/>
    </source>
</evidence>
<dbReference type="Pfam" id="PF13649">
    <property type="entry name" value="Methyltransf_25"/>
    <property type="match status" value="1"/>
</dbReference>
<dbReference type="EMBL" id="CP089983">
    <property type="protein sequence ID" value="WXB10133.1"/>
    <property type="molecule type" value="Genomic_DNA"/>
</dbReference>
<dbReference type="InterPro" id="IPR041698">
    <property type="entry name" value="Methyltransf_25"/>
</dbReference>
<dbReference type="PANTHER" id="PTHR43591:SF24">
    <property type="entry name" value="2-METHOXY-6-POLYPRENYL-1,4-BENZOQUINOL METHYLASE, MITOCHONDRIAL"/>
    <property type="match status" value="1"/>
</dbReference>
<keyword evidence="2" id="KW-0808">Transferase</keyword>
<name>A0ABZ2LGR5_9BACT</name>
<accession>A0ABZ2LGR5</accession>
<reference evidence="2" key="1">
    <citation type="submission" date="2021-12" db="EMBL/GenBank/DDBJ databases">
        <title>Discovery of the Pendulisporaceae a myxobacterial family with distinct sporulation behavior and unique specialized metabolism.</title>
        <authorList>
            <person name="Garcia R."/>
            <person name="Popoff A."/>
            <person name="Bader C.D."/>
            <person name="Loehr J."/>
            <person name="Walesch S."/>
            <person name="Walt C."/>
            <person name="Boldt J."/>
            <person name="Bunk B."/>
            <person name="Haeckl F.J.F.P.J."/>
            <person name="Gunesch A.P."/>
            <person name="Birkelbach J."/>
            <person name="Nuebel U."/>
            <person name="Pietschmann T."/>
            <person name="Bach T."/>
            <person name="Mueller R."/>
        </authorList>
    </citation>
    <scope>NUCLEOTIDE SEQUENCE</scope>
    <source>
        <strain evidence="2">MSr11367</strain>
    </source>
</reference>
<dbReference type="RefSeq" id="WP_394839810.1">
    <property type="nucleotide sequence ID" value="NZ_CP089929.1"/>
</dbReference>
<dbReference type="GO" id="GO:0032259">
    <property type="term" value="P:methylation"/>
    <property type="evidence" value="ECO:0007669"/>
    <property type="project" value="UniProtKB-KW"/>
</dbReference>
<dbReference type="SUPFAM" id="SSF53335">
    <property type="entry name" value="S-adenosyl-L-methionine-dependent methyltransferases"/>
    <property type="match status" value="1"/>
</dbReference>
<proteinExistence type="predicted"/>
<dbReference type="CDD" id="cd02440">
    <property type="entry name" value="AdoMet_MTases"/>
    <property type="match status" value="1"/>
</dbReference>
<dbReference type="Proteomes" id="UP001374803">
    <property type="component" value="Chromosome"/>
</dbReference>
<sequence length="257" mass="27761">MASIDFDAIRREWDQHAAGEEEWTKSPSVNRSLRWREIDRVTSDARGVRTVLDVGGATGAFSIPLARRGFEVTHVDISPAMLAIARGKVEASPIEGGGSIRFLEGNAADLSAFADRSFDVVLNMDGPLSASGPEADRVLRESCRVTRRTLVVSAAHKAWVAASRRRDGKPRDGIRAFTASELRRFIENNGLLVERASGMGSLAHLCGNAYVAELVASGDTGAFEAFVDECEHFDRHISPDGPGSNDDTGLVAIARRI</sequence>
<dbReference type="InterPro" id="IPR029063">
    <property type="entry name" value="SAM-dependent_MTases_sf"/>
</dbReference>
<protein>
    <submittedName>
        <fullName evidence="2">Class I SAM-dependent methyltransferase</fullName>
    </submittedName>
</protein>
<evidence type="ECO:0000313" key="3">
    <source>
        <dbReference type="Proteomes" id="UP001374803"/>
    </source>
</evidence>
<dbReference type="PANTHER" id="PTHR43591">
    <property type="entry name" value="METHYLTRANSFERASE"/>
    <property type="match status" value="1"/>
</dbReference>
<keyword evidence="2" id="KW-0489">Methyltransferase</keyword>